<dbReference type="Proteomes" id="UP001458880">
    <property type="component" value="Unassembled WGS sequence"/>
</dbReference>
<dbReference type="EMBL" id="JASPKY010000286">
    <property type="protein sequence ID" value="KAK9710980.1"/>
    <property type="molecule type" value="Genomic_DNA"/>
</dbReference>
<evidence type="ECO:0000313" key="2">
    <source>
        <dbReference type="Proteomes" id="UP001458880"/>
    </source>
</evidence>
<comment type="caution">
    <text evidence="1">The sequence shown here is derived from an EMBL/GenBank/DDBJ whole genome shotgun (WGS) entry which is preliminary data.</text>
</comment>
<accession>A0AAW1K1T7</accession>
<reference evidence="1 2" key="1">
    <citation type="journal article" date="2024" name="BMC Genomics">
        <title>De novo assembly and annotation of Popillia japonica's genome with initial clues to its potential as an invasive pest.</title>
        <authorList>
            <person name="Cucini C."/>
            <person name="Boschi S."/>
            <person name="Funari R."/>
            <person name="Cardaioli E."/>
            <person name="Iannotti N."/>
            <person name="Marturano G."/>
            <person name="Paoli F."/>
            <person name="Bruttini M."/>
            <person name="Carapelli A."/>
            <person name="Frati F."/>
            <person name="Nardi F."/>
        </authorList>
    </citation>
    <scope>NUCLEOTIDE SEQUENCE [LARGE SCALE GENOMIC DNA]</scope>
    <source>
        <strain evidence="1">DMR45628</strain>
    </source>
</reference>
<keyword evidence="2" id="KW-1185">Reference proteome</keyword>
<protein>
    <submittedName>
        <fullName evidence="1">Uncharacterized protein</fullName>
    </submittedName>
</protein>
<organism evidence="1 2">
    <name type="scientific">Popillia japonica</name>
    <name type="common">Japanese beetle</name>
    <dbReference type="NCBI Taxonomy" id="7064"/>
    <lineage>
        <taxon>Eukaryota</taxon>
        <taxon>Metazoa</taxon>
        <taxon>Ecdysozoa</taxon>
        <taxon>Arthropoda</taxon>
        <taxon>Hexapoda</taxon>
        <taxon>Insecta</taxon>
        <taxon>Pterygota</taxon>
        <taxon>Neoptera</taxon>
        <taxon>Endopterygota</taxon>
        <taxon>Coleoptera</taxon>
        <taxon>Polyphaga</taxon>
        <taxon>Scarabaeiformia</taxon>
        <taxon>Scarabaeidae</taxon>
        <taxon>Rutelinae</taxon>
        <taxon>Popillia</taxon>
    </lineage>
</organism>
<dbReference type="AlphaFoldDB" id="A0AAW1K1T7"/>
<evidence type="ECO:0000313" key="1">
    <source>
        <dbReference type="EMBL" id="KAK9710980.1"/>
    </source>
</evidence>
<sequence length="91" mass="10600">MSINAKKGKNCFPEIPFRKKRQLQIVTALVRRVPNRSRHSMKQSSLPRGSQAMVAPLYHYPQLSGFESHNYPSRNVTRLWRLESYAMVVDL</sequence>
<gene>
    <name evidence="1" type="ORF">QE152_g25715</name>
</gene>
<proteinExistence type="predicted"/>
<name>A0AAW1K1T7_POPJA</name>